<dbReference type="InterPro" id="IPR001789">
    <property type="entry name" value="Sig_transdc_resp-reg_receiver"/>
</dbReference>
<dbReference type="Gene3D" id="3.40.50.2300">
    <property type="match status" value="1"/>
</dbReference>
<dbReference type="InterPro" id="IPR039420">
    <property type="entry name" value="WalR-like"/>
</dbReference>
<sequence length="268" mass="29348">MLTQPTLKVLIVDDEPLARLRLRGLVEANAEPRAEVAAEAASGEQALTWLRDHACDLILLDVQMPGLDGLGLAQALMGRPLAPAIVFVTAHAQHALQAFELEALDYLTKPVRRERLQASLARAAQRLVERAAAQSRNPQEAPPADDGPVINITERGRLLRVPLAEVLYFKAELKYLTLRTATHSHVMDGSLTDLEQRLGDRFLRVHRNALVAKAAVRELERHVPTVGDGDGEAGGELGWAVRVAHVNEWLAVSRRQVAAVREALAGQR</sequence>
<dbReference type="InterPro" id="IPR011006">
    <property type="entry name" value="CheY-like_superfamily"/>
</dbReference>
<dbReference type="GO" id="GO:0000156">
    <property type="term" value="F:phosphorelay response regulator activity"/>
    <property type="evidence" value="ECO:0007669"/>
    <property type="project" value="TreeGrafter"/>
</dbReference>
<evidence type="ECO:0000313" key="3">
    <source>
        <dbReference type="Proteomes" id="UP000060699"/>
    </source>
</evidence>
<keyword evidence="1" id="KW-0238">DNA-binding</keyword>
<dbReference type="PROSITE" id="PS50930">
    <property type="entry name" value="HTH_LYTTR"/>
    <property type="match status" value="1"/>
</dbReference>
<dbReference type="GO" id="GO:0006355">
    <property type="term" value="P:regulation of DNA-templated transcription"/>
    <property type="evidence" value="ECO:0007669"/>
    <property type="project" value="TreeGrafter"/>
</dbReference>
<dbReference type="Pfam" id="PF00072">
    <property type="entry name" value="Response_reg"/>
    <property type="match status" value="1"/>
</dbReference>
<protein>
    <submittedName>
        <fullName evidence="2">Transcriptional regulator, LytR/AlgR family</fullName>
    </submittedName>
</protein>
<proteinExistence type="predicted"/>
<dbReference type="GO" id="GO:0005829">
    <property type="term" value="C:cytosol"/>
    <property type="evidence" value="ECO:0007669"/>
    <property type="project" value="TreeGrafter"/>
</dbReference>
<name>A0A0U2U868_9BURK</name>
<dbReference type="PROSITE" id="PS50110">
    <property type="entry name" value="RESPONSE_REGULATORY"/>
    <property type="match status" value="1"/>
</dbReference>
<dbReference type="GO" id="GO:0000976">
    <property type="term" value="F:transcription cis-regulatory region binding"/>
    <property type="evidence" value="ECO:0007669"/>
    <property type="project" value="TreeGrafter"/>
</dbReference>
<dbReference type="EMBL" id="CP013729">
    <property type="protein sequence ID" value="ALV08177.1"/>
    <property type="molecule type" value="Genomic_DNA"/>
</dbReference>
<dbReference type="SUPFAM" id="SSF52172">
    <property type="entry name" value="CheY-like"/>
    <property type="match status" value="1"/>
</dbReference>
<dbReference type="SMART" id="SM00448">
    <property type="entry name" value="REC"/>
    <property type="match status" value="1"/>
</dbReference>
<dbReference type="PANTHER" id="PTHR48111">
    <property type="entry name" value="REGULATOR OF RPOS"/>
    <property type="match status" value="1"/>
</dbReference>
<organism evidence="2 3">
    <name type="scientific">Roseateles depolymerans</name>
    <dbReference type="NCBI Taxonomy" id="76731"/>
    <lineage>
        <taxon>Bacteria</taxon>
        <taxon>Pseudomonadati</taxon>
        <taxon>Pseudomonadota</taxon>
        <taxon>Betaproteobacteria</taxon>
        <taxon>Burkholderiales</taxon>
        <taxon>Sphaerotilaceae</taxon>
        <taxon>Roseateles</taxon>
    </lineage>
</organism>
<evidence type="ECO:0000313" key="2">
    <source>
        <dbReference type="EMBL" id="ALV08177.1"/>
    </source>
</evidence>
<dbReference type="PATRIC" id="fig|76731.3.peg.3814"/>
<keyword evidence="3" id="KW-1185">Reference proteome</keyword>
<dbReference type="Proteomes" id="UP000060699">
    <property type="component" value="Chromosome"/>
</dbReference>
<gene>
    <name evidence="2" type="ORF">RD2015_3723</name>
</gene>
<accession>A0A0U2U868</accession>
<dbReference type="Pfam" id="PF04397">
    <property type="entry name" value="LytTR"/>
    <property type="match status" value="1"/>
</dbReference>
<dbReference type="STRING" id="76731.RD2015_3723"/>
<dbReference type="InterPro" id="IPR007492">
    <property type="entry name" value="LytTR_DNA-bd_dom"/>
</dbReference>
<dbReference type="OrthoDB" id="236568at2"/>
<dbReference type="AlphaFoldDB" id="A0A0U2U868"/>
<dbReference type="PANTHER" id="PTHR48111:SF69">
    <property type="entry name" value="RESPONSE REGULATOR RECEIVER"/>
    <property type="match status" value="1"/>
</dbReference>
<dbReference type="SMART" id="SM00850">
    <property type="entry name" value="LytTR"/>
    <property type="match status" value="1"/>
</dbReference>
<dbReference type="KEGG" id="rdp:RD2015_3723"/>
<dbReference type="RefSeq" id="WP_058936179.1">
    <property type="nucleotide sequence ID" value="NZ_CP013729.1"/>
</dbReference>
<evidence type="ECO:0000256" key="1">
    <source>
        <dbReference type="ARBA" id="ARBA00023125"/>
    </source>
</evidence>
<reference evidence="2 3" key="1">
    <citation type="submission" date="2015-12" db="EMBL/GenBank/DDBJ databases">
        <title>Complete genome of Roseateles depolymerans KCTC 42856.</title>
        <authorList>
            <person name="Kim K.M."/>
        </authorList>
    </citation>
    <scope>NUCLEOTIDE SEQUENCE [LARGE SCALE GENOMIC DNA]</scope>
    <source>
        <strain evidence="2 3">KCTC 42856</strain>
    </source>
</reference>
<dbReference type="GO" id="GO:0032993">
    <property type="term" value="C:protein-DNA complex"/>
    <property type="evidence" value="ECO:0007669"/>
    <property type="project" value="TreeGrafter"/>
</dbReference>
<dbReference type="Gene3D" id="2.40.50.1020">
    <property type="entry name" value="LytTr DNA-binding domain"/>
    <property type="match status" value="1"/>
</dbReference>